<dbReference type="Gene3D" id="1.10.132.120">
    <property type="match status" value="1"/>
</dbReference>
<dbReference type="Gene3D" id="3.30.66.10">
    <property type="entry name" value="DNA topoisomerase I domain"/>
    <property type="match status" value="1"/>
</dbReference>
<name>A0ABP8E2C9_9MICO</name>
<dbReference type="PRINTS" id="PR00416">
    <property type="entry name" value="EUTPISMRASEI"/>
</dbReference>
<dbReference type="InterPro" id="IPR035447">
    <property type="entry name" value="DNA_topo_I_N_sf"/>
</dbReference>
<dbReference type="Pfam" id="PF21338">
    <property type="entry name" value="Top1B_N_bact"/>
    <property type="match status" value="1"/>
</dbReference>
<organism evidence="10 11">
    <name type="scientific">Frondihabitans peucedani</name>
    <dbReference type="NCBI Taxonomy" id="598626"/>
    <lineage>
        <taxon>Bacteria</taxon>
        <taxon>Bacillati</taxon>
        <taxon>Actinomycetota</taxon>
        <taxon>Actinomycetes</taxon>
        <taxon>Micrococcales</taxon>
        <taxon>Microbacteriaceae</taxon>
        <taxon>Frondihabitans</taxon>
    </lineage>
</organism>
<dbReference type="InterPro" id="IPR049331">
    <property type="entry name" value="Top1B_N_bact"/>
</dbReference>
<keyword evidence="6" id="KW-0413">Isomerase</keyword>
<evidence type="ECO:0000259" key="9">
    <source>
        <dbReference type="Pfam" id="PF21338"/>
    </source>
</evidence>
<dbReference type="InterPro" id="IPR011010">
    <property type="entry name" value="DNA_brk_join_enz"/>
</dbReference>
<comment type="similarity">
    <text evidence="2">Belongs to the type IB topoisomerase family.</text>
</comment>
<reference evidence="11" key="1">
    <citation type="journal article" date="2019" name="Int. J. Syst. Evol. Microbiol.">
        <title>The Global Catalogue of Microorganisms (GCM) 10K type strain sequencing project: providing services to taxonomists for standard genome sequencing and annotation.</title>
        <authorList>
            <consortium name="The Broad Institute Genomics Platform"/>
            <consortium name="The Broad Institute Genome Sequencing Center for Infectious Disease"/>
            <person name="Wu L."/>
            <person name="Ma J."/>
        </authorList>
    </citation>
    <scope>NUCLEOTIDE SEQUENCE [LARGE SCALE GENOMIC DNA]</scope>
    <source>
        <strain evidence="11">JCM 17442</strain>
    </source>
</reference>
<dbReference type="InterPro" id="IPR001631">
    <property type="entry name" value="TopoI"/>
</dbReference>
<dbReference type="EC" id="5.6.2.1" evidence="3"/>
<protein>
    <recommendedName>
        <fullName evidence="3">DNA topoisomerase</fullName>
        <ecNumber evidence="3">5.6.2.1</ecNumber>
    </recommendedName>
</protein>
<feature type="region of interest" description="Disordered" evidence="7">
    <location>
        <begin position="1"/>
        <end position="32"/>
    </location>
</feature>
<evidence type="ECO:0000256" key="4">
    <source>
        <dbReference type="ARBA" id="ARBA00023029"/>
    </source>
</evidence>
<comment type="catalytic activity">
    <reaction evidence="1">
        <text>ATP-independent breakage of single-stranded DNA, followed by passage and rejoining.</text>
        <dbReference type="EC" id="5.6.2.1"/>
    </reaction>
</comment>
<evidence type="ECO:0000256" key="6">
    <source>
        <dbReference type="ARBA" id="ARBA00023235"/>
    </source>
</evidence>
<feature type="domain" description="DNA topoisomerase I catalytic core eukaryotic-type" evidence="8">
    <location>
        <begin position="82"/>
        <end position="290"/>
    </location>
</feature>
<feature type="domain" description="DNA topoisomerase IB N-terminal" evidence="9">
    <location>
        <begin position="22"/>
        <end position="70"/>
    </location>
</feature>
<sequence>MPRLRRTDSKRPGITRVRSGRGFTYHDSSGATVTDPELRERLEHLAIPPAWTDVWIAPYPNGHIQATGVDGAGRRQYIYHPTWREQKDRIKFDRSLALAESLPSARRLVTMDLRRDEPDRIRALATAFRMLDTGSLRVGSERYAQQHGSHGLSTLLCSHAKVMGGDTVALSFPGKSGQDWDSEIRDPDLASVITGLKRRGPRARLLAYRDAAGSPWKPLHAVDINEYVHERTGGDFTAKDFRTLHGTVAAAISLAKTGPQLSAAKRQKALAQAMRDASDVLGNTPSIAKKSYVDPRLVDAYQHGETIDPARLGSAETEVRALLFR</sequence>
<keyword evidence="11" id="KW-1185">Reference proteome</keyword>
<evidence type="ECO:0000313" key="10">
    <source>
        <dbReference type="EMBL" id="GAA4266405.1"/>
    </source>
</evidence>
<evidence type="ECO:0000256" key="2">
    <source>
        <dbReference type="ARBA" id="ARBA00006645"/>
    </source>
</evidence>
<dbReference type="RefSeq" id="WP_344795600.1">
    <property type="nucleotide sequence ID" value="NZ_BAABAU010000001.1"/>
</dbReference>
<evidence type="ECO:0000313" key="11">
    <source>
        <dbReference type="Proteomes" id="UP001501594"/>
    </source>
</evidence>
<dbReference type="EMBL" id="BAABAU010000001">
    <property type="protein sequence ID" value="GAA4266405.1"/>
    <property type="molecule type" value="Genomic_DNA"/>
</dbReference>
<dbReference type="Pfam" id="PF01028">
    <property type="entry name" value="Topoisom_I"/>
    <property type="match status" value="1"/>
</dbReference>
<gene>
    <name evidence="10" type="ORF">GCM10022256_20170</name>
</gene>
<dbReference type="PROSITE" id="PS52038">
    <property type="entry name" value="TOPO_IB_2"/>
    <property type="match status" value="1"/>
</dbReference>
<proteinExistence type="inferred from homology"/>
<evidence type="ECO:0000259" key="8">
    <source>
        <dbReference type="Pfam" id="PF01028"/>
    </source>
</evidence>
<dbReference type="SUPFAM" id="SSF55869">
    <property type="entry name" value="DNA topoisomerase I domain"/>
    <property type="match status" value="1"/>
</dbReference>
<evidence type="ECO:0000256" key="7">
    <source>
        <dbReference type="SAM" id="MobiDB-lite"/>
    </source>
</evidence>
<evidence type="ECO:0000256" key="1">
    <source>
        <dbReference type="ARBA" id="ARBA00000213"/>
    </source>
</evidence>
<dbReference type="SUPFAM" id="SSF56349">
    <property type="entry name" value="DNA breaking-rejoining enzymes"/>
    <property type="match status" value="1"/>
</dbReference>
<dbReference type="InterPro" id="IPR013500">
    <property type="entry name" value="TopoI_cat_euk"/>
</dbReference>
<keyword evidence="4" id="KW-0799">Topoisomerase</keyword>
<evidence type="ECO:0000256" key="3">
    <source>
        <dbReference type="ARBA" id="ARBA00012891"/>
    </source>
</evidence>
<comment type="caution">
    <text evidence="10">The sequence shown here is derived from an EMBL/GenBank/DDBJ whole genome shotgun (WGS) entry which is preliminary data.</text>
</comment>
<dbReference type="Gene3D" id="3.90.15.10">
    <property type="entry name" value="Topoisomerase I, Chain A, domain 3"/>
    <property type="match status" value="1"/>
</dbReference>
<evidence type="ECO:0000256" key="5">
    <source>
        <dbReference type="ARBA" id="ARBA00023125"/>
    </source>
</evidence>
<accession>A0ABP8E2C9</accession>
<dbReference type="InterPro" id="IPR014711">
    <property type="entry name" value="TopoI_cat_a-hlx-sub_euk"/>
</dbReference>
<keyword evidence="5" id="KW-0238">DNA-binding</keyword>
<dbReference type="Proteomes" id="UP001501594">
    <property type="component" value="Unassembled WGS sequence"/>
</dbReference>
<feature type="compositionally biased region" description="Basic and acidic residues" evidence="7">
    <location>
        <begin position="1"/>
        <end position="11"/>
    </location>
</feature>